<feature type="compositionally biased region" description="Basic and acidic residues" evidence="1">
    <location>
        <begin position="347"/>
        <end position="364"/>
    </location>
</feature>
<protein>
    <submittedName>
        <fullName evidence="2">Uncharacterized protein</fullName>
    </submittedName>
</protein>
<evidence type="ECO:0000256" key="1">
    <source>
        <dbReference type="SAM" id="MobiDB-lite"/>
    </source>
</evidence>
<accession>A0A6J4S294</accession>
<feature type="compositionally biased region" description="Basic residues" evidence="1">
    <location>
        <begin position="190"/>
        <end position="203"/>
    </location>
</feature>
<feature type="non-terminal residue" evidence="2">
    <location>
        <position position="1"/>
    </location>
</feature>
<feature type="compositionally biased region" description="Basic residues" evidence="1">
    <location>
        <begin position="115"/>
        <end position="145"/>
    </location>
</feature>
<sequence length="394" mass="43579">EHSRRTHPLQRPAPSRAQRPPLGPRPAAIAAVGDRADGGGRRSRVVPRHLPARLGAPGVRLDRRGDLHRRHARAAAQPGARADRRSRGRHRRRRPARAAHRHRAVADRGDDHARYEHRRAARRRPARRHRGRRLRPSPRRARTGRTRAAAGALPRSADRGRRRARRLGGPLPARSDPARVACRAVPLRRAGTRPRRRGRRARERRCGTGAPGARSGPCRRRSTRPARGRPGHGPGIGAIGAEPARHSSRARVLRAHAERARIRGPQHARPRSPFVPLHPQPRDASRGAACRRPGSERSGSPLGAGVRGRPSRPRGRDPLARSLRGAPRDRGVRTPSRLRRGGCRRPGPLDRGRPHPRLHTRDSGRPGGSGVVRPPHRGVARPPSTHAPEVRRRL</sequence>
<dbReference type="AlphaFoldDB" id="A0A6J4S294"/>
<feature type="region of interest" description="Disordered" evidence="1">
    <location>
        <begin position="190"/>
        <end position="394"/>
    </location>
</feature>
<name>A0A6J4S294_9ACTN</name>
<feature type="region of interest" description="Disordered" evidence="1">
    <location>
        <begin position="1"/>
        <end position="177"/>
    </location>
</feature>
<organism evidence="2">
    <name type="scientific">uncultured Solirubrobacteraceae bacterium</name>
    <dbReference type="NCBI Taxonomy" id="1162706"/>
    <lineage>
        <taxon>Bacteria</taxon>
        <taxon>Bacillati</taxon>
        <taxon>Actinomycetota</taxon>
        <taxon>Thermoleophilia</taxon>
        <taxon>Solirubrobacterales</taxon>
        <taxon>Solirubrobacteraceae</taxon>
        <taxon>environmental samples</taxon>
    </lineage>
</organism>
<feature type="compositionally biased region" description="Low complexity" evidence="1">
    <location>
        <begin position="146"/>
        <end position="155"/>
    </location>
</feature>
<feature type="non-terminal residue" evidence="2">
    <location>
        <position position="394"/>
    </location>
</feature>
<gene>
    <name evidence="2" type="ORF">AVDCRST_MAG69-809</name>
</gene>
<feature type="compositionally biased region" description="Basic residues" evidence="1">
    <location>
        <begin position="84"/>
        <end position="103"/>
    </location>
</feature>
<evidence type="ECO:0000313" key="2">
    <source>
        <dbReference type="EMBL" id="CAA9481596.1"/>
    </source>
</evidence>
<feature type="compositionally biased region" description="Basic residues" evidence="1">
    <location>
        <begin position="41"/>
        <end position="51"/>
    </location>
</feature>
<feature type="compositionally biased region" description="Basic residues" evidence="1">
    <location>
        <begin position="217"/>
        <end position="230"/>
    </location>
</feature>
<reference evidence="2" key="1">
    <citation type="submission" date="2020-02" db="EMBL/GenBank/DDBJ databases">
        <authorList>
            <person name="Meier V. D."/>
        </authorList>
    </citation>
    <scope>NUCLEOTIDE SEQUENCE</scope>
    <source>
        <strain evidence="2">AVDCRST_MAG69</strain>
    </source>
</reference>
<dbReference type="EMBL" id="CADCVP010000101">
    <property type="protein sequence ID" value="CAA9481596.1"/>
    <property type="molecule type" value="Genomic_DNA"/>
</dbReference>
<feature type="compositionally biased region" description="Low complexity" evidence="1">
    <location>
        <begin position="9"/>
        <end position="20"/>
    </location>
</feature>
<proteinExistence type="predicted"/>
<feature type="compositionally biased region" description="Basic and acidic residues" evidence="1">
    <location>
        <begin position="104"/>
        <end position="114"/>
    </location>
</feature>